<reference evidence="9 10" key="1">
    <citation type="submission" date="2019-12" db="EMBL/GenBank/DDBJ databases">
        <authorList>
            <person name="Alioto T."/>
            <person name="Alioto T."/>
            <person name="Gomez Garrido J."/>
        </authorList>
    </citation>
    <scope>NUCLEOTIDE SEQUENCE [LARGE SCALE GENOMIC DNA]</scope>
</reference>
<evidence type="ECO:0000256" key="5">
    <source>
        <dbReference type="SAM" id="Coils"/>
    </source>
</evidence>
<comment type="similarity">
    <text evidence="2">Belongs to the THOC2 family.</text>
</comment>
<dbReference type="Pfam" id="PF11262">
    <property type="entry name" value="Tho2"/>
    <property type="match status" value="1"/>
</dbReference>
<proteinExistence type="inferred from homology"/>
<evidence type="ECO:0000256" key="4">
    <source>
        <dbReference type="ARBA" id="ARBA00023242"/>
    </source>
</evidence>
<protein>
    <recommendedName>
        <fullName evidence="3">THO complex subunit 2</fullName>
    </recommendedName>
</protein>
<dbReference type="Proteomes" id="UP000594638">
    <property type="component" value="Unassembled WGS sequence"/>
</dbReference>
<dbReference type="OrthoDB" id="29024at2759"/>
<dbReference type="AlphaFoldDB" id="A0A8S0RDQ6"/>
<evidence type="ECO:0000256" key="3">
    <source>
        <dbReference type="ARBA" id="ARBA00019596"/>
    </source>
</evidence>
<dbReference type="Gramene" id="OE9A055317T1">
    <property type="protein sequence ID" value="OE9A055317C1"/>
    <property type="gene ID" value="OE9A055317"/>
</dbReference>
<keyword evidence="5" id="KW-0175">Coiled coil</keyword>
<feature type="coiled-coil region" evidence="5">
    <location>
        <begin position="950"/>
        <end position="980"/>
    </location>
</feature>
<accession>A0A8S0RDQ6</accession>
<dbReference type="PANTHER" id="PTHR21597">
    <property type="entry name" value="THO2 PROTEIN"/>
    <property type="match status" value="1"/>
</dbReference>
<dbReference type="InterPro" id="IPR040007">
    <property type="entry name" value="Tho2"/>
</dbReference>
<dbReference type="Pfam" id="PF11732">
    <property type="entry name" value="Thoc2"/>
    <property type="match status" value="1"/>
</dbReference>
<dbReference type="GO" id="GO:0006406">
    <property type="term" value="P:mRNA export from nucleus"/>
    <property type="evidence" value="ECO:0007669"/>
    <property type="project" value="InterPro"/>
</dbReference>
<evidence type="ECO:0000259" key="7">
    <source>
        <dbReference type="Pfam" id="PF11732"/>
    </source>
</evidence>
<feature type="domain" description="THO complex subunitTHOC2 C-terminal" evidence="6">
    <location>
        <begin position="929"/>
        <end position="1012"/>
    </location>
</feature>
<gene>
    <name evidence="9" type="ORF">OLEA9_A055317</name>
</gene>
<dbReference type="PANTHER" id="PTHR21597:SF0">
    <property type="entry name" value="THO COMPLEX SUBUNIT 2"/>
    <property type="match status" value="1"/>
</dbReference>
<evidence type="ECO:0000313" key="10">
    <source>
        <dbReference type="Proteomes" id="UP000594638"/>
    </source>
</evidence>
<evidence type="ECO:0000313" key="9">
    <source>
        <dbReference type="EMBL" id="CAA2977119.1"/>
    </source>
</evidence>
<feature type="domain" description="THO complex subunit 2 N-terminal" evidence="8">
    <location>
        <begin position="459"/>
        <end position="607"/>
    </location>
</feature>
<keyword evidence="10" id="KW-1185">Reference proteome</keyword>
<evidence type="ECO:0000259" key="8">
    <source>
        <dbReference type="Pfam" id="PF16134"/>
    </source>
</evidence>
<comment type="caution">
    <text evidence="9">The sequence shown here is derived from an EMBL/GenBank/DDBJ whole genome shotgun (WGS) entry which is preliminary data.</text>
</comment>
<feature type="domain" description="THO complex subunitTHOC2 N-terminal" evidence="7">
    <location>
        <begin position="609"/>
        <end position="684"/>
    </location>
</feature>
<dbReference type="GO" id="GO:0003729">
    <property type="term" value="F:mRNA binding"/>
    <property type="evidence" value="ECO:0007669"/>
    <property type="project" value="TreeGrafter"/>
</dbReference>
<dbReference type="InterPro" id="IPR032302">
    <property type="entry name" value="THOC2_N"/>
</dbReference>
<evidence type="ECO:0000256" key="2">
    <source>
        <dbReference type="ARBA" id="ARBA00007857"/>
    </source>
</evidence>
<dbReference type="Pfam" id="PF16134">
    <property type="entry name" value="THOC2_N"/>
    <property type="match status" value="2"/>
</dbReference>
<dbReference type="InterPro" id="IPR021418">
    <property type="entry name" value="THO_THOC2_C"/>
</dbReference>
<organism evidence="9 10">
    <name type="scientific">Olea europaea subsp. europaea</name>
    <dbReference type="NCBI Taxonomy" id="158383"/>
    <lineage>
        <taxon>Eukaryota</taxon>
        <taxon>Viridiplantae</taxon>
        <taxon>Streptophyta</taxon>
        <taxon>Embryophyta</taxon>
        <taxon>Tracheophyta</taxon>
        <taxon>Spermatophyta</taxon>
        <taxon>Magnoliopsida</taxon>
        <taxon>eudicotyledons</taxon>
        <taxon>Gunneridae</taxon>
        <taxon>Pentapetalae</taxon>
        <taxon>asterids</taxon>
        <taxon>lamiids</taxon>
        <taxon>Lamiales</taxon>
        <taxon>Oleaceae</taxon>
        <taxon>Oleeae</taxon>
        <taxon>Olea</taxon>
    </lineage>
</organism>
<comment type="subcellular location">
    <subcellularLocation>
        <location evidence="1">Nucleus</location>
    </subcellularLocation>
</comment>
<feature type="non-terminal residue" evidence="9">
    <location>
        <position position="1013"/>
    </location>
</feature>
<sequence length="1013" mass="116150">MHAQKYTHNAQNPCGILPADDTPLPHRPHSHIAKAQRADSCGHRPTTRAVVCTQLTNVRAEHEFVKSTTVIMIDTIQLYDLIQQAIKDELPVEELVSKLNESCDPSSGEDRNELFDSIADALALSDIENNICDKDLKSREKLLGIIKTLNVAQLLPLDIAQERLDVETIGQVNLIPDKKQFSTSYVRLRTKLYFTQTKFNLLREQNGGYAKLITELFRLDPSNSEEVLANVVEIIGHYRVDPNRVLDLILDIFQHNAIGTGQPDIFIEFINSFYDDKAKLLDLLQLRLSFYASKNNELFHIPITFYRMLAIFIHKRIFELDDFQAFLHPDDAKVLEYHKKLVGEAKLLSRKYAMAVVGDEKPTKSVIETLKETSPVDYHYLEVDNHKVNLCAHLIDLGDWQQAMELARSLPEYHCLSNQRVARSTCALINHLIDPIYRECALPKPLSSRIKPICLFDTTRVPQITTIQDLDLEVFPIVLALGPFLSHDVLTLTKMVRVLKHVLLYKPSEEGALDALTAENALYLRILDVISCSILPSISLTCANSSLAREAWQLIKNFKPHIRYRLYYDWRDEGSNPIALRNKGQILLKAKHHMKRLSKESLRQCARHIGKMCYSNPVITLNYILIQIQSYDNLITMVVDALRFLPPIALDSMIYCIIEALSDPHKNKKSNDGLALAQWLTNLSTFASSVIFRYKVEFTTYLEYISNQLRVGNSLDLVLLADLIEKMTGIEAIQAITDDRIEALMGGDVLRTEGAYFNQVKNTRKSSARLREALIVSRLAMPLCIYMAQLRDRLFFNQHDTTTPLKLVGKLYDQCQETFVQYGVFLSMNLSIDDYINFLPSLEKLMIEHKLDPDTAFFLARPMIFHRIRSKFHELKSVAEKDITVEEGEAPELSPQTKGIKFVEAARHVLDPLADTIQPLLAEKYTSCNLNPKLFVIFWTLSMSDIDVPLRCYEREIARLSQVVNEIQGEEDQKKRKERDRCGILVEKLKQELSEQQEHTKYMRMYLESEKNN</sequence>
<evidence type="ECO:0000256" key="1">
    <source>
        <dbReference type="ARBA" id="ARBA00004123"/>
    </source>
</evidence>
<dbReference type="EMBL" id="CACTIH010002858">
    <property type="protein sequence ID" value="CAA2977119.1"/>
    <property type="molecule type" value="Genomic_DNA"/>
</dbReference>
<keyword evidence="4" id="KW-0539">Nucleus</keyword>
<dbReference type="GO" id="GO:0000445">
    <property type="term" value="C:THO complex part of transcription export complex"/>
    <property type="evidence" value="ECO:0007669"/>
    <property type="project" value="TreeGrafter"/>
</dbReference>
<name>A0A8S0RDQ6_OLEEU</name>
<evidence type="ECO:0000259" key="6">
    <source>
        <dbReference type="Pfam" id="PF11262"/>
    </source>
</evidence>
<dbReference type="GO" id="GO:0006397">
    <property type="term" value="P:mRNA processing"/>
    <property type="evidence" value="ECO:0007669"/>
    <property type="project" value="InterPro"/>
</dbReference>
<feature type="domain" description="THO complex subunit 2 N-terminal" evidence="8">
    <location>
        <begin position="78"/>
        <end position="441"/>
    </location>
</feature>
<dbReference type="InterPro" id="IPR021726">
    <property type="entry name" value="THO_THOC2_N"/>
</dbReference>